<protein>
    <submittedName>
        <fullName evidence="2">DUF4384 domain-containing protein</fullName>
    </submittedName>
</protein>
<dbReference type="Proteomes" id="UP000712007">
    <property type="component" value="Unassembled WGS sequence"/>
</dbReference>
<sequence length="293" mass="32248">MGKRILMTVSAALMLSFSAAAQPAVPVHGKYRYVSDGNVTVEQAKLTALERAKIEAIAEKFGTLVEQSNATFVKNSAENSETASVSGLLSLGSSEVRGEWIETIGTPRFDVSYENGMLVVTAEVRGRAREIKGAKVDFTARLLRGCTDPGCESAEFIDGNSFYLRFSSPVSGFLAVYLVDEGMTAYCLLPDRYAEDGAFRIRAGREYTLFSAAHAENGVSVEEYVFTAGKEVEFNALYILFSPNGFTKADDSFTSELMPRELSFADFSRWLAGVRRHDADLRMKKKIVTIRQN</sequence>
<gene>
    <name evidence="2" type="ORF">IAC51_01915</name>
</gene>
<evidence type="ECO:0000256" key="1">
    <source>
        <dbReference type="SAM" id="SignalP"/>
    </source>
</evidence>
<reference evidence="2" key="2">
    <citation type="journal article" date="2021" name="PeerJ">
        <title>Extensive microbial diversity within the chicken gut microbiome revealed by metagenomics and culture.</title>
        <authorList>
            <person name="Gilroy R."/>
            <person name="Ravi A."/>
            <person name="Getino M."/>
            <person name="Pursley I."/>
            <person name="Horton D.L."/>
            <person name="Alikhan N.F."/>
            <person name="Baker D."/>
            <person name="Gharbi K."/>
            <person name="Hall N."/>
            <person name="Watson M."/>
            <person name="Adriaenssens E.M."/>
            <person name="Foster-Nyarko E."/>
            <person name="Jarju S."/>
            <person name="Secka A."/>
            <person name="Antonio M."/>
            <person name="Oren A."/>
            <person name="Chaudhuri R.R."/>
            <person name="La Ragione R."/>
            <person name="Hildebrand F."/>
            <person name="Pallen M.J."/>
        </authorList>
    </citation>
    <scope>NUCLEOTIDE SEQUENCE</scope>
    <source>
        <strain evidence="2">3924</strain>
    </source>
</reference>
<dbReference type="AlphaFoldDB" id="A0A940DJ18"/>
<dbReference type="EMBL" id="JADIMV010000036">
    <property type="protein sequence ID" value="MBO8439386.1"/>
    <property type="molecule type" value="Genomic_DNA"/>
</dbReference>
<keyword evidence="1" id="KW-0732">Signal</keyword>
<proteinExistence type="predicted"/>
<organism evidence="2 3">
    <name type="scientific">Candidatus Aphodosoma intestinipullorum</name>
    <dbReference type="NCBI Taxonomy" id="2840674"/>
    <lineage>
        <taxon>Bacteria</taxon>
        <taxon>Pseudomonadati</taxon>
        <taxon>Bacteroidota</taxon>
        <taxon>Bacteroidia</taxon>
        <taxon>Bacteroidales</taxon>
        <taxon>Candidatus Aphodosoma</taxon>
    </lineage>
</organism>
<name>A0A940DJ18_9BACT</name>
<reference evidence="2" key="1">
    <citation type="submission" date="2020-10" db="EMBL/GenBank/DDBJ databases">
        <authorList>
            <person name="Gilroy R."/>
        </authorList>
    </citation>
    <scope>NUCLEOTIDE SEQUENCE</scope>
    <source>
        <strain evidence="2">3924</strain>
    </source>
</reference>
<comment type="caution">
    <text evidence="2">The sequence shown here is derived from an EMBL/GenBank/DDBJ whole genome shotgun (WGS) entry which is preliminary data.</text>
</comment>
<evidence type="ECO:0000313" key="3">
    <source>
        <dbReference type="Proteomes" id="UP000712007"/>
    </source>
</evidence>
<feature type="chain" id="PRO_5037428714" evidence="1">
    <location>
        <begin position="22"/>
        <end position="293"/>
    </location>
</feature>
<accession>A0A940DJ18</accession>
<evidence type="ECO:0000313" key="2">
    <source>
        <dbReference type="EMBL" id="MBO8439386.1"/>
    </source>
</evidence>
<feature type="signal peptide" evidence="1">
    <location>
        <begin position="1"/>
        <end position="21"/>
    </location>
</feature>